<proteinExistence type="predicted"/>
<name>A0A0N9HW52_9PSEU</name>
<dbReference type="AlphaFoldDB" id="A0A0N9HW52"/>
<organism evidence="1 2">
    <name type="scientific">Kibdelosporangium phytohabitans</name>
    <dbReference type="NCBI Taxonomy" id="860235"/>
    <lineage>
        <taxon>Bacteria</taxon>
        <taxon>Bacillati</taxon>
        <taxon>Actinomycetota</taxon>
        <taxon>Actinomycetes</taxon>
        <taxon>Pseudonocardiales</taxon>
        <taxon>Pseudonocardiaceae</taxon>
        <taxon>Kibdelosporangium</taxon>
    </lineage>
</organism>
<dbReference type="EMBL" id="CP012752">
    <property type="protein sequence ID" value="ALG06210.1"/>
    <property type="molecule type" value="Genomic_DNA"/>
</dbReference>
<evidence type="ECO:0000313" key="2">
    <source>
        <dbReference type="Proteomes" id="UP000063699"/>
    </source>
</evidence>
<keyword evidence="2" id="KW-1185">Reference proteome</keyword>
<reference evidence="1 2" key="1">
    <citation type="submission" date="2015-07" db="EMBL/GenBank/DDBJ databases">
        <title>Genome sequencing of Kibdelosporangium phytohabitans.</title>
        <authorList>
            <person name="Qin S."/>
            <person name="Xing K."/>
        </authorList>
    </citation>
    <scope>NUCLEOTIDE SEQUENCE [LARGE SCALE GENOMIC DNA]</scope>
    <source>
        <strain evidence="1 2">KLBMP1111</strain>
    </source>
</reference>
<accession>A0A0N9HW52</accession>
<gene>
    <name evidence="1" type="ORF">AOZ06_04055</name>
</gene>
<dbReference type="KEGG" id="kphy:AOZ06_04055"/>
<dbReference type="Proteomes" id="UP000063699">
    <property type="component" value="Chromosome"/>
</dbReference>
<sequence>MEVDPKASVPVVVREFFESAKNPVSSIIDKNVQVVVAFADGGEHCRHTVTATDGGAYQLC</sequence>
<protein>
    <submittedName>
        <fullName evidence="1">Uncharacterized protein</fullName>
    </submittedName>
</protein>
<evidence type="ECO:0000313" key="1">
    <source>
        <dbReference type="EMBL" id="ALG06210.1"/>
    </source>
</evidence>